<protein>
    <submittedName>
        <fullName evidence="1">Uncharacterized protein</fullName>
    </submittedName>
</protein>
<keyword evidence="2" id="KW-1185">Reference proteome</keyword>
<proteinExistence type="predicted"/>
<dbReference type="EMBL" id="OR769223">
    <property type="protein sequence ID" value="WQJ53739.1"/>
    <property type="molecule type" value="Genomic_DNA"/>
</dbReference>
<name>A0ABZ0Z3G2_9CAUD</name>
<reference evidence="1 2" key="1">
    <citation type="submission" date="2023-11" db="EMBL/GenBank/DDBJ databases">
        <authorList>
            <person name="Cook R."/>
            <person name="Crisci M."/>
            <person name="Pye H."/>
            <person name="Adriaenssens E."/>
            <person name="Santini J."/>
        </authorList>
    </citation>
    <scope>NUCLEOTIDE SEQUENCE [LARGE SCALE GENOMIC DNA]</scope>
    <source>
        <strain evidence="1">Lak_Megaphage_Sonny</strain>
    </source>
</reference>
<organism evidence="1 2">
    <name type="scientific">phage Lak_Megaphage_Sonny</name>
    <dbReference type="NCBI Taxonomy" id="3109229"/>
    <lineage>
        <taxon>Viruses</taxon>
        <taxon>Duplodnaviria</taxon>
        <taxon>Heunggongvirae</taxon>
        <taxon>Uroviricota</taxon>
        <taxon>Caudoviricetes</taxon>
        <taxon>Caudoviricetes code 15 clade</taxon>
    </lineage>
</organism>
<accession>A0ABZ0Z3G2</accession>
<dbReference type="Proteomes" id="UP001358193">
    <property type="component" value="Segment"/>
</dbReference>
<evidence type="ECO:0000313" key="2">
    <source>
        <dbReference type="Proteomes" id="UP001358193"/>
    </source>
</evidence>
<sequence length="94" mass="11314">MIQIIDTSVTQRHIHNTNAWVETDIVDASDNYQFFTKYDTVKYAIDPSIEYERKHKNRYLDHLYVDPSISERAMWEFENLYSTDGKLDRSKFPF</sequence>
<evidence type="ECO:0000313" key="1">
    <source>
        <dbReference type="EMBL" id="WQJ53739.1"/>
    </source>
</evidence>